<reference evidence="3" key="1">
    <citation type="submission" date="2012-08" db="EMBL/GenBank/DDBJ databases">
        <title>The Genome Sequence of Wuchereria bancrofti.</title>
        <authorList>
            <person name="Nutman T.B."/>
            <person name="Fink D.L."/>
            <person name="Russ C."/>
            <person name="Young S."/>
            <person name="Zeng Q."/>
            <person name="Koehrsen M."/>
            <person name="Alvarado L."/>
            <person name="Berlin A."/>
            <person name="Chapman S.B."/>
            <person name="Chen Z."/>
            <person name="Freedman E."/>
            <person name="Gellesch M."/>
            <person name="Goldberg J."/>
            <person name="Griggs A."/>
            <person name="Gujja S."/>
            <person name="Heilman E.R."/>
            <person name="Heiman D."/>
            <person name="Hepburn T."/>
            <person name="Howarth C."/>
            <person name="Jen D."/>
            <person name="Larson L."/>
            <person name="Lewis B."/>
            <person name="Mehta T."/>
            <person name="Park D."/>
            <person name="Pearson M."/>
            <person name="Roberts A."/>
            <person name="Saif S."/>
            <person name="Shea T."/>
            <person name="Shenoy N."/>
            <person name="Sisk P."/>
            <person name="Stolte C."/>
            <person name="Sykes S."/>
            <person name="Walk T."/>
            <person name="White J."/>
            <person name="Yandava C."/>
            <person name="Haas B."/>
            <person name="Henn M.R."/>
            <person name="Nusbaum C."/>
            <person name="Birren B."/>
        </authorList>
    </citation>
    <scope>NUCLEOTIDE SEQUENCE [LARGE SCALE GENOMIC DNA]</scope>
    <source>
        <strain evidence="3">NA</strain>
    </source>
</reference>
<accession>J9F7J7</accession>
<dbReference type="InterPro" id="IPR000594">
    <property type="entry name" value="ThiF_NAD_FAD-bd"/>
</dbReference>
<feature type="domain" description="THIF-type NAD/FAD binding fold" evidence="1">
    <location>
        <begin position="16"/>
        <end position="58"/>
    </location>
</feature>
<organism evidence="2 3">
    <name type="scientific">Wuchereria bancrofti</name>
    <dbReference type="NCBI Taxonomy" id="6293"/>
    <lineage>
        <taxon>Eukaryota</taxon>
        <taxon>Metazoa</taxon>
        <taxon>Ecdysozoa</taxon>
        <taxon>Nematoda</taxon>
        <taxon>Chromadorea</taxon>
        <taxon>Rhabditida</taxon>
        <taxon>Spirurina</taxon>
        <taxon>Spiruromorpha</taxon>
        <taxon>Filarioidea</taxon>
        <taxon>Onchocercidae</taxon>
        <taxon>Wuchereria</taxon>
    </lineage>
</organism>
<evidence type="ECO:0000313" key="3">
    <source>
        <dbReference type="Proteomes" id="UP000004810"/>
    </source>
</evidence>
<gene>
    <name evidence="2" type="ORF">WUBG_05752</name>
</gene>
<dbReference type="Pfam" id="PF00899">
    <property type="entry name" value="ThiF"/>
    <property type="match status" value="1"/>
</dbReference>
<dbReference type="EMBL" id="ADBV01002276">
    <property type="protein sequence ID" value="EJW83334.1"/>
    <property type="molecule type" value="Genomic_DNA"/>
</dbReference>
<proteinExistence type="predicted"/>
<dbReference type="Gene3D" id="3.40.50.720">
    <property type="entry name" value="NAD(P)-binding Rossmann-like Domain"/>
    <property type="match status" value="1"/>
</dbReference>
<dbReference type="InterPro" id="IPR035985">
    <property type="entry name" value="Ubiquitin-activating_enz"/>
</dbReference>
<dbReference type="Proteomes" id="UP000004810">
    <property type="component" value="Unassembled WGS sequence"/>
</dbReference>
<evidence type="ECO:0000313" key="2">
    <source>
        <dbReference type="EMBL" id="EJW83334.1"/>
    </source>
</evidence>
<dbReference type="AlphaFoldDB" id="J9F7J7"/>
<comment type="caution">
    <text evidence="2">The sequence shown here is derived from an EMBL/GenBank/DDBJ whole genome shotgun (WGS) entry which is preliminary data.</text>
</comment>
<dbReference type="SUPFAM" id="SSF69572">
    <property type="entry name" value="Activating enzymes of the ubiquitin-like proteins"/>
    <property type="match status" value="1"/>
</dbReference>
<evidence type="ECO:0000259" key="1">
    <source>
        <dbReference type="Pfam" id="PF00899"/>
    </source>
</evidence>
<sequence length="68" mass="7428">MAEKEHNLSNVEVMRYSRQILVQEFGVQGQERLRATSLLIVGAGGLGCPVALYCAGAGDFIKLLFIMN</sequence>
<dbReference type="GO" id="GO:0008641">
    <property type="term" value="F:ubiquitin-like modifier activating enzyme activity"/>
    <property type="evidence" value="ECO:0007669"/>
    <property type="project" value="InterPro"/>
</dbReference>
<protein>
    <recommendedName>
        <fullName evidence="1">THIF-type NAD/FAD binding fold domain-containing protein</fullName>
    </recommendedName>
</protein>
<name>J9F7J7_WUCBA</name>